<evidence type="ECO:0000313" key="2">
    <source>
        <dbReference type="EMBL" id="KAJ7380564.1"/>
    </source>
</evidence>
<feature type="compositionally biased region" description="Basic and acidic residues" evidence="1">
    <location>
        <begin position="1"/>
        <end position="14"/>
    </location>
</feature>
<reference evidence="2" key="1">
    <citation type="submission" date="2023-01" db="EMBL/GenBank/DDBJ databases">
        <title>Genome assembly of the deep-sea coral Lophelia pertusa.</title>
        <authorList>
            <person name="Herrera S."/>
            <person name="Cordes E."/>
        </authorList>
    </citation>
    <scope>NUCLEOTIDE SEQUENCE</scope>
    <source>
        <strain evidence="2">USNM1676648</strain>
        <tissue evidence="2">Polyp</tissue>
    </source>
</reference>
<sequence length="142" mass="16405">MDANEERTKDEKGRRQYFKNVRKQQKKRRKERKKEGGNERSNREENVLANWLRKVAVKLQGAKNQLQCLWNLSTRLPLMLMKKMRLSRAVKRVIGKASCTATTVKQAEEMSLRRGAHSNTSACDNVKATNRDQVFAREGGSN</sequence>
<feature type="region of interest" description="Disordered" evidence="1">
    <location>
        <begin position="1"/>
        <end position="45"/>
    </location>
</feature>
<gene>
    <name evidence="2" type="ORF">OS493_009031</name>
</gene>
<keyword evidence="3" id="KW-1185">Reference proteome</keyword>
<comment type="caution">
    <text evidence="2">The sequence shown here is derived from an EMBL/GenBank/DDBJ whole genome shotgun (WGS) entry which is preliminary data.</text>
</comment>
<organism evidence="2 3">
    <name type="scientific">Desmophyllum pertusum</name>
    <dbReference type="NCBI Taxonomy" id="174260"/>
    <lineage>
        <taxon>Eukaryota</taxon>
        <taxon>Metazoa</taxon>
        <taxon>Cnidaria</taxon>
        <taxon>Anthozoa</taxon>
        <taxon>Hexacorallia</taxon>
        <taxon>Scleractinia</taxon>
        <taxon>Caryophylliina</taxon>
        <taxon>Caryophylliidae</taxon>
        <taxon>Desmophyllum</taxon>
    </lineage>
</organism>
<evidence type="ECO:0000313" key="3">
    <source>
        <dbReference type="Proteomes" id="UP001163046"/>
    </source>
</evidence>
<feature type="compositionally biased region" description="Basic and acidic residues" evidence="1">
    <location>
        <begin position="33"/>
        <end position="45"/>
    </location>
</feature>
<evidence type="ECO:0000256" key="1">
    <source>
        <dbReference type="SAM" id="MobiDB-lite"/>
    </source>
</evidence>
<dbReference type="EMBL" id="MU826353">
    <property type="protein sequence ID" value="KAJ7380564.1"/>
    <property type="molecule type" value="Genomic_DNA"/>
</dbReference>
<dbReference type="Proteomes" id="UP001163046">
    <property type="component" value="Unassembled WGS sequence"/>
</dbReference>
<feature type="compositionally biased region" description="Basic residues" evidence="1">
    <location>
        <begin position="15"/>
        <end position="32"/>
    </location>
</feature>
<name>A0A9X0D0Q9_9CNID</name>
<dbReference type="AlphaFoldDB" id="A0A9X0D0Q9"/>
<accession>A0A9X0D0Q9</accession>
<protein>
    <submittedName>
        <fullName evidence="2">Uncharacterized protein</fullName>
    </submittedName>
</protein>
<proteinExistence type="predicted"/>